<dbReference type="InterPro" id="IPR015366">
    <property type="entry name" value="S53_propep"/>
</dbReference>
<evidence type="ECO:0000256" key="1">
    <source>
        <dbReference type="ARBA" id="ARBA00001910"/>
    </source>
</evidence>
<keyword evidence="9 15" id="KW-0378">Hydrolase</keyword>
<evidence type="ECO:0000256" key="7">
    <source>
        <dbReference type="ARBA" id="ARBA00022723"/>
    </source>
</evidence>
<keyword evidence="18" id="KW-1185">Reference proteome</keyword>
<keyword evidence="7 15" id="KW-0479">Metal-binding</keyword>
<dbReference type="EMBL" id="SGPL01000193">
    <property type="protein sequence ID" value="THH15737.1"/>
    <property type="molecule type" value="Genomic_DNA"/>
</dbReference>
<evidence type="ECO:0000256" key="8">
    <source>
        <dbReference type="ARBA" id="ARBA00022729"/>
    </source>
</evidence>
<dbReference type="Pfam" id="PF09286">
    <property type="entry name" value="Pro-kuma_activ"/>
    <property type="match status" value="1"/>
</dbReference>
<feature type="active site" description="Charge relay system" evidence="15">
    <location>
        <position position="284"/>
    </location>
</feature>
<feature type="binding site" evidence="15">
    <location>
        <position position="559"/>
    </location>
    <ligand>
        <name>Ca(2+)</name>
        <dbReference type="ChEBI" id="CHEBI:29108"/>
    </ligand>
</feature>
<accession>A0A4S4LUH7</accession>
<evidence type="ECO:0000256" key="14">
    <source>
        <dbReference type="ARBA" id="ARBA00023180"/>
    </source>
</evidence>
<dbReference type="PANTHER" id="PTHR14218:SF15">
    <property type="entry name" value="TRIPEPTIDYL-PEPTIDASE 1"/>
    <property type="match status" value="1"/>
</dbReference>
<name>A0A4S4LUH7_9AGAM</name>
<evidence type="ECO:0000256" key="12">
    <source>
        <dbReference type="ARBA" id="ARBA00023026"/>
    </source>
</evidence>
<evidence type="ECO:0000256" key="3">
    <source>
        <dbReference type="ARBA" id="ARBA00004239"/>
    </source>
</evidence>
<dbReference type="InterPro" id="IPR036852">
    <property type="entry name" value="Peptidase_S8/S53_dom_sf"/>
</dbReference>
<keyword evidence="13" id="KW-0865">Zymogen</keyword>
<dbReference type="Pfam" id="PF00082">
    <property type="entry name" value="Peptidase_S8"/>
    <property type="match status" value="1"/>
</dbReference>
<reference evidence="17 18" key="1">
    <citation type="submission" date="2019-02" db="EMBL/GenBank/DDBJ databases">
        <title>Genome sequencing of the rare red list fungi Bondarzewia mesenterica.</title>
        <authorList>
            <person name="Buettner E."/>
            <person name="Kellner H."/>
        </authorList>
    </citation>
    <scope>NUCLEOTIDE SEQUENCE [LARGE SCALE GENOMIC DNA]</scope>
    <source>
        <strain evidence="17 18">DSM 108281</strain>
    </source>
</reference>
<keyword evidence="10 15" id="KW-0720">Serine protease</keyword>
<dbReference type="InterPro" id="IPR030400">
    <property type="entry name" value="Sedolisin_dom"/>
</dbReference>
<feature type="binding site" evidence="15">
    <location>
        <position position="539"/>
    </location>
    <ligand>
        <name>Ca(2+)</name>
        <dbReference type="ChEBI" id="CHEBI:29108"/>
    </ligand>
</feature>
<comment type="caution">
    <text evidence="17">The sequence shown here is derived from an EMBL/GenBank/DDBJ whole genome shotgun (WGS) entry which is preliminary data.</text>
</comment>
<dbReference type="FunFam" id="3.40.50.200:FF:000015">
    <property type="entry name" value="Tripeptidyl peptidase A"/>
    <property type="match status" value="1"/>
</dbReference>
<comment type="subcellular location">
    <subcellularLocation>
        <location evidence="3">Secreted</location>
        <location evidence="3">Extracellular space</location>
    </subcellularLocation>
</comment>
<dbReference type="SUPFAM" id="SSF52743">
    <property type="entry name" value="Subtilisin-like"/>
    <property type="match status" value="1"/>
</dbReference>
<evidence type="ECO:0000256" key="10">
    <source>
        <dbReference type="ARBA" id="ARBA00022825"/>
    </source>
</evidence>
<protein>
    <recommendedName>
        <fullName evidence="4">tripeptidyl-peptidase II</fullName>
        <ecNumber evidence="4">3.4.14.10</ecNumber>
    </recommendedName>
</protein>
<dbReference type="AlphaFoldDB" id="A0A4S4LUH7"/>
<keyword evidence="8" id="KW-0732">Signal</keyword>
<dbReference type="InterPro" id="IPR000209">
    <property type="entry name" value="Peptidase_S8/S53_dom"/>
</dbReference>
<evidence type="ECO:0000256" key="2">
    <source>
        <dbReference type="ARBA" id="ARBA00002451"/>
    </source>
</evidence>
<comment type="function">
    <text evidence="2">Secreted tripeptidyl-peptidase which degrades proteins at acidic pHs and is involved in virulence.</text>
</comment>
<dbReference type="PROSITE" id="PS00138">
    <property type="entry name" value="SUBTILASE_SER"/>
    <property type="match status" value="1"/>
</dbReference>
<dbReference type="CDD" id="cd04056">
    <property type="entry name" value="Peptidases_S53"/>
    <property type="match status" value="1"/>
</dbReference>
<dbReference type="PROSITE" id="PS51695">
    <property type="entry name" value="SEDOLISIN"/>
    <property type="match status" value="1"/>
</dbReference>
<dbReference type="PANTHER" id="PTHR14218">
    <property type="entry name" value="PROTEASE S8 TRIPEPTIDYL PEPTIDASE I CLN2"/>
    <property type="match status" value="1"/>
</dbReference>
<dbReference type="GO" id="GO:0008240">
    <property type="term" value="F:tripeptidyl-peptidase activity"/>
    <property type="evidence" value="ECO:0007669"/>
    <property type="project" value="UniProtKB-EC"/>
</dbReference>
<dbReference type="InterPro" id="IPR023828">
    <property type="entry name" value="Peptidase_S8_Ser-AS"/>
</dbReference>
<evidence type="ECO:0000256" key="4">
    <source>
        <dbReference type="ARBA" id="ARBA00012462"/>
    </source>
</evidence>
<evidence type="ECO:0000256" key="15">
    <source>
        <dbReference type="PROSITE-ProRule" id="PRU01032"/>
    </source>
</evidence>
<evidence type="ECO:0000259" key="16">
    <source>
        <dbReference type="PROSITE" id="PS51695"/>
    </source>
</evidence>
<dbReference type="GO" id="GO:0005576">
    <property type="term" value="C:extracellular region"/>
    <property type="evidence" value="ECO:0007669"/>
    <property type="project" value="UniProtKB-SubCell"/>
</dbReference>
<feature type="active site" description="Charge relay system" evidence="15">
    <location>
        <position position="496"/>
    </location>
</feature>
<dbReference type="SUPFAM" id="SSF54897">
    <property type="entry name" value="Protease propeptides/inhibitors"/>
    <property type="match status" value="1"/>
</dbReference>
<dbReference type="Gene3D" id="3.40.50.200">
    <property type="entry name" value="Peptidase S8/S53 domain"/>
    <property type="match status" value="1"/>
</dbReference>
<proteinExistence type="predicted"/>
<evidence type="ECO:0000256" key="9">
    <source>
        <dbReference type="ARBA" id="ARBA00022801"/>
    </source>
</evidence>
<comment type="catalytic activity">
    <reaction evidence="1">
        <text>Release of an N-terminal tripeptide from a polypeptide.</text>
        <dbReference type="EC" id="3.4.14.10"/>
    </reaction>
</comment>
<dbReference type="SMART" id="SM00944">
    <property type="entry name" value="Pro-kuma_activ"/>
    <property type="match status" value="1"/>
</dbReference>
<evidence type="ECO:0000256" key="5">
    <source>
        <dbReference type="ARBA" id="ARBA00022525"/>
    </source>
</evidence>
<comment type="cofactor">
    <cofactor evidence="15">
        <name>Ca(2+)</name>
        <dbReference type="ChEBI" id="CHEBI:29108"/>
    </cofactor>
    <text evidence="15">Binds 1 Ca(2+) ion per subunit.</text>
</comment>
<evidence type="ECO:0000256" key="6">
    <source>
        <dbReference type="ARBA" id="ARBA00022670"/>
    </source>
</evidence>
<dbReference type="CDD" id="cd11377">
    <property type="entry name" value="Pro-peptidase_S53"/>
    <property type="match status" value="1"/>
</dbReference>
<feature type="binding site" evidence="15">
    <location>
        <position position="538"/>
    </location>
    <ligand>
        <name>Ca(2+)</name>
        <dbReference type="ChEBI" id="CHEBI:29108"/>
    </ligand>
</feature>
<dbReference type="GO" id="GO:0046872">
    <property type="term" value="F:metal ion binding"/>
    <property type="evidence" value="ECO:0007669"/>
    <property type="project" value="UniProtKB-UniRule"/>
</dbReference>
<dbReference type="OrthoDB" id="409122at2759"/>
<dbReference type="EC" id="3.4.14.10" evidence="4"/>
<evidence type="ECO:0000313" key="17">
    <source>
        <dbReference type="EMBL" id="THH15737.1"/>
    </source>
</evidence>
<feature type="binding site" evidence="15">
    <location>
        <position position="557"/>
    </location>
    <ligand>
        <name>Ca(2+)</name>
        <dbReference type="ChEBI" id="CHEBI:29108"/>
    </ligand>
</feature>
<keyword evidence="5" id="KW-0964">Secreted</keyword>
<dbReference type="InterPro" id="IPR050819">
    <property type="entry name" value="Tripeptidyl-peptidase_I"/>
</dbReference>
<feature type="domain" description="Peptidase S53" evidence="16">
    <location>
        <begin position="210"/>
        <end position="577"/>
    </location>
</feature>
<dbReference type="Proteomes" id="UP000310158">
    <property type="component" value="Unassembled WGS sequence"/>
</dbReference>
<evidence type="ECO:0000256" key="11">
    <source>
        <dbReference type="ARBA" id="ARBA00022837"/>
    </source>
</evidence>
<dbReference type="GO" id="GO:0006508">
    <property type="term" value="P:proteolysis"/>
    <property type="evidence" value="ECO:0007669"/>
    <property type="project" value="UniProtKB-KW"/>
</dbReference>
<sequence length="577" mass="60858">MFDTHRPFRWDDLKVKHAWRETPEGWICDGAPPEGTTMDFRIALKPHKEDALVDALYEVSDPKHARLADVANLVAPHPDTSAIVSAWLEHHGVPATSVTPSAGGDWLTLSAIPVTQADMLFGAKYQVYRHAHTNDSLIRSISYALPAILHDHVNVVAPTTFFGVPRPYRKTVKVLPNAPILEDGDAAIRAEISALGSLATQAVPSSCGSTITPACLRALYNTTAYTPKATSSNTLGVAGYLDEFANHADLQTFLGRFRSDAAGADFTVVQVNGGGNDQTNPGVEANLDIQYTESISFPTPNVYYSTGGSPPFKADGNTPTNTNEPYLDWLDFILSQSTVPFFTVTTSYGDDEQTVPPDYAQSVCTLFAQLGARGVSVLFSSGDSGVGGGRCLTNDGTNTVKFIPNFPATCPFVTAVGGTTEVNPEVAASLSSGGFSNYFARPDYQSAAVSTFLTKLGTQFSGLYNASGRGFPDIAAQAENFQIVVSGRTTSVAGTSCSSPTAAAVISLLNDFLLSQGKSPLGFLNPLLYSNGVSGLNDITSGSNPGCSTAGFTATTGWDPVTGLGTLDFGKLQVVVG</sequence>
<gene>
    <name evidence="17" type="ORF">EW146_g4775</name>
</gene>
<keyword evidence="11 15" id="KW-0106">Calcium</keyword>
<feature type="active site" description="Charge relay system" evidence="15">
    <location>
        <position position="288"/>
    </location>
</feature>
<evidence type="ECO:0000313" key="18">
    <source>
        <dbReference type="Proteomes" id="UP000310158"/>
    </source>
</evidence>
<keyword evidence="14" id="KW-0325">Glycoprotein</keyword>
<keyword evidence="12" id="KW-0843">Virulence</keyword>
<organism evidence="17 18">
    <name type="scientific">Bondarzewia mesenterica</name>
    <dbReference type="NCBI Taxonomy" id="1095465"/>
    <lineage>
        <taxon>Eukaryota</taxon>
        <taxon>Fungi</taxon>
        <taxon>Dikarya</taxon>
        <taxon>Basidiomycota</taxon>
        <taxon>Agaricomycotina</taxon>
        <taxon>Agaricomycetes</taxon>
        <taxon>Russulales</taxon>
        <taxon>Bondarzewiaceae</taxon>
        <taxon>Bondarzewia</taxon>
    </lineage>
</organism>
<evidence type="ECO:0000256" key="13">
    <source>
        <dbReference type="ARBA" id="ARBA00023145"/>
    </source>
</evidence>
<dbReference type="GO" id="GO:0004252">
    <property type="term" value="F:serine-type endopeptidase activity"/>
    <property type="evidence" value="ECO:0007669"/>
    <property type="project" value="UniProtKB-UniRule"/>
</dbReference>
<keyword evidence="6 15" id="KW-0645">Protease</keyword>